<evidence type="ECO:0000313" key="3">
    <source>
        <dbReference type="EMBL" id="CAD8129223.1"/>
    </source>
</evidence>
<evidence type="ECO:0000259" key="2">
    <source>
        <dbReference type="Pfam" id="PF00622"/>
    </source>
</evidence>
<keyword evidence="1" id="KW-0175">Coiled coil</keyword>
<organism evidence="3 4">
    <name type="scientific">Paramecium sonneborni</name>
    <dbReference type="NCBI Taxonomy" id="65129"/>
    <lineage>
        <taxon>Eukaryota</taxon>
        <taxon>Sar</taxon>
        <taxon>Alveolata</taxon>
        <taxon>Ciliophora</taxon>
        <taxon>Intramacronucleata</taxon>
        <taxon>Oligohymenophorea</taxon>
        <taxon>Peniculida</taxon>
        <taxon>Parameciidae</taxon>
        <taxon>Paramecium</taxon>
    </lineage>
</organism>
<accession>A0A8S1RPD3</accession>
<dbReference type="EMBL" id="CAJJDN010000211">
    <property type="protein sequence ID" value="CAD8129223.1"/>
    <property type="molecule type" value="Genomic_DNA"/>
</dbReference>
<dbReference type="Proteomes" id="UP000692954">
    <property type="component" value="Unassembled WGS sequence"/>
</dbReference>
<keyword evidence="4" id="KW-1185">Reference proteome</keyword>
<feature type="coiled-coil region" evidence="1">
    <location>
        <begin position="26"/>
        <end position="100"/>
    </location>
</feature>
<sequence length="292" mass="33795">MKLKNISLSDFNSQLTKSQIQQKQLSAKLIATIKQNEKELQNLKEQYQQALQDNINLKNQYEQDKTAIIKKCEDEQNKVKQEFDENLSQQKSQLQQALIKLDQIDKVKLEQEKQNKLELEKIQSYNKSLSFSNTYKNSNCSITEAGKVVAEVSNNGWYYCLCEQAIPKTGKIQFAFQMISGSCMVGIGFKEIMQTNNYSDCYETGTYLIDNDRYSFSHHNKDVHNEQLSFSFTTNDIIIIEVCIEHKYIKWNKQNNAQLTFVLDIDTSQQLYPCVGVAHNSKIKILDNIPVQ</sequence>
<name>A0A8S1RPD3_9CILI</name>
<protein>
    <recommendedName>
        <fullName evidence="2">SPRY domain-containing protein</fullName>
    </recommendedName>
</protein>
<evidence type="ECO:0000313" key="4">
    <source>
        <dbReference type="Proteomes" id="UP000692954"/>
    </source>
</evidence>
<comment type="caution">
    <text evidence="3">The sequence shown here is derived from an EMBL/GenBank/DDBJ whole genome shotgun (WGS) entry which is preliminary data.</text>
</comment>
<evidence type="ECO:0000256" key="1">
    <source>
        <dbReference type="SAM" id="Coils"/>
    </source>
</evidence>
<dbReference type="InterPro" id="IPR003877">
    <property type="entry name" value="SPRY_dom"/>
</dbReference>
<proteinExistence type="predicted"/>
<gene>
    <name evidence="3" type="ORF">PSON_ATCC_30995.1.T2110005</name>
</gene>
<dbReference type="AlphaFoldDB" id="A0A8S1RPD3"/>
<reference evidence="3" key="1">
    <citation type="submission" date="2021-01" db="EMBL/GenBank/DDBJ databases">
        <authorList>
            <consortium name="Genoscope - CEA"/>
            <person name="William W."/>
        </authorList>
    </citation>
    <scope>NUCLEOTIDE SEQUENCE</scope>
</reference>
<dbReference type="Pfam" id="PF00622">
    <property type="entry name" value="SPRY"/>
    <property type="match status" value="1"/>
</dbReference>
<dbReference type="OrthoDB" id="316189at2759"/>
<feature type="domain" description="SPRY" evidence="2">
    <location>
        <begin position="179"/>
        <end position="285"/>
    </location>
</feature>